<dbReference type="GO" id="GO:0019441">
    <property type="term" value="P:L-tryptophan catabolic process to kynurenine"/>
    <property type="evidence" value="ECO:0007669"/>
    <property type="project" value="InterPro"/>
</dbReference>
<comment type="similarity">
    <text evidence="4">Belongs to the glutamyl-tRNA reductase family.</text>
</comment>
<dbReference type="Pfam" id="PF01488">
    <property type="entry name" value="Shikimate_DH"/>
    <property type="match status" value="1"/>
</dbReference>
<evidence type="ECO:0000256" key="4">
    <source>
        <dbReference type="HAMAP-Rule" id="MF_00087"/>
    </source>
</evidence>
<keyword evidence="3 4" id="KW-0627">Porphyrin biosynthesis</keyword>
<dbReference type="PANTHER" id="PTHR43013:SF1">
    <property type="entry name" value="GLUTAMYL-TRNA REDUCTASE"/>
    <property type="match status" value="1"/>
</dbReference>
<dbReference type="Pfam" id="PF05201">
    <property type="entry name" value="GlutR_N"/>
    <property type="match status" value="1"/>
</dbReference>
<keyword evidence="8" id="KW-1185">Reference proteome</keyword>
<evidence type="ECO:0000313" key="7">
    <source>
        <dbReference type="EMBL" id="RFU95221.1"/>
    </source>
</evidence>
<evidence type="ECO:0000256" key="1">
    <source>
        <dbReference type="ARBA" id="ARBA00022857"/>
    </source>
</evidence>
<dbReference type="PANTHER" id="PTHR43013">
    <property type="entry name" value="GLUTAMYL-TRNA REDUCTASE"/>
    <property type="match status" value="1"/>
</dbReference>
<dbReference type="InterPro" id="IPR015895">
    <property type="entry name" value="4pyrrol_synth_GluRdtase_N"/>
</dbReference>
<keyword evidence="2 4" id="KW-0560">Oxidoreductase</keyword>
<feature type="binding site" evidence="4">
    <location>
        <begin position="182"/>
        <end position="187"/>
    </location>
    <ligand>
        <name>NADP(+)</name>
        <dbReference type="ChEBI" id="CHEBI:58349"/>
    </ligand>
</feature>
<comment type="catalytic activity">
    <reaction evidence="4">
        <text>(S)-4-amino-5-oxopentanoate + tRNA(Glu) + NADP(+) = L-glutamyl-tRNA(Glu) + NADPH + H(+)</text>
        <dbReference type="Rhea" id="RHEA:12344"/>
        <dbReference type="Rhea" id="RHEA-COMP:9663"/>
        <dbReference type="Rhea" id="RHEA-COMP:9680"/>
        <dbReference type="ChEBI" id="CHEBI:15378"/>
        <dbReference type="ChEBI" id="CHEBI:57501"/>
        <dbReference type="ChEBI" id="CHEBI:57783"/>
        <dbReference type="ChEBI" id="CHEBI:58349"/>
        <dbReference type="ChEBI" id="CHEBI:78442"/>
        <dbReference type="ChEBI" id="CHEBI:78520"/>
        <dbReference type="EC" id="1.2.1.70"/>
    </reaction>
</comment>
<organism evidence="7 8">
    <name type="scientific">Sphaerochaeta halotolerans</name>
    <dbReference type="NCBI Taxonomy" id="2293840"/>
    <lineage>
        <taxon>Bacteria</taxon>
        <taxon>Pseudomonadati</taxon>
        <taxon>Spirochaetota</taxon>
        <taxon>Spirochaetia</taxon>
        <taxon>Spirochaetales</taxon>
        <taxon>Sphaerochaetaceae</taxon>
        <taxon>Sphaerochaeta</taxon>
    </lineage>
</organism>
<dbReference type="Gene3D" id="3.40.50.720">
    <property type="entry name" value="NAD(P)-binding Rossmann-like Domain"/>
    <property type="match status" value="1"/>
</dbReference>
<evidence type="ECO:0000259" key="5">
    <source>
        <dbReference type="Pfam" id="PF01488"/>
    </source>
</evidence>
<dbReference type="GO" id="GO:0019353">
    <property type="term" value="P:protoporphyrinogen IX biosynthetic process from glutamate"/>
    <property type="evidence" value="ECO:0007669"/>
    <property type="project" value="TreeGrafter"/>
</dbReference>
<feature type="active site" description="Nucleophile" evidence="4">
    <location>
        <position position="51"/>
    </location>
</feature>
<evidence type="ECO:0000256" key="2">
    <source>
        <dbReference type="ARBA" id="ARBA00023002"/>
    </source>
</evidence>
<dbReference type="UniPathway" id="UPA00251">
    <property type="reaction ID" value="UER00316"/>
</dbReference>
<feature type="binding site" evidence="4">
    <location>
        <position position="116"/>
    </location>
    <ligand>
        <name>substrate</name>
    </ligand>
</feature>
<reference evidence="7 8" key="2">
    <citation type="submission" date="2018-09" db="EMBL/GenBank/DDBJ databases">
        <title>Genome of Sphaerochaeta halotolerans strain 4-11.</title>
        <authorList>
            <person name="Nazina T.N."/>
            <person name="Sokolova D.S."/>
        </authorList>
    </citation>
    <scope>NUCLEOTIDE SEQUENCE [LARGE SCALE GENOMIC DNA]</scope>
    <source>
        <strain evidence="7 8">4-11</strain>
    </source>
</reference>
<feature type="domain" description="Glutamyl-tRNA reductase N-terminal" evidence="6">
    <location>
        <begin position="7"/>
        <end position="150"/>
    </location>
</feature>
<dbReference type="SUPFAM" id="SSF69742">
    <property type="entry name" value="Glutamyl tRNA-reductase catalytic, N-terminal domain"/>
    <property type="match status" value="1"/>
</dbReference>
<dbReference type="EC" id="1.2.1.70" evidence="4"/>
<dbReference type="RefSeq" id="WP_117330030.1">
    <property type="nucleotide sequence ID" value="NZ_QUWK01000005.1"/>
</dbReference>
<name>A0A372MHF6_9SPIR</name>
<comment type="caution">
    <text evidence="7">The sequence shown here is derived from an EMBL/GenBank/DDBJ whole genome shotgun (WGS) entry which is preliminary data.</text>
</comment>
<gene>
    <name evidence="4" type="primary">hemA</name>
    <name evidence="7" type="ORF">DYP60_06240</name>
</gene>
<dbReference type="InterPro" id="IPR007325">
    <property type="entry name" value="KFase/CYL"/>
</dbReference>
<protein>
    <recommendedName>
        <fullName evidence="4">Glutamyl-tRNA reductase</fullName>
        <shortName evidence="4">GluTR</shortName>
        <ecNumber evidence="4">1.2.1.70</ecNumber>
    </recommendedName>
</protein>
<dbReference type="InterPro" id="IPR037175">
    <property type="entry name" value="KFase_sf"/>
</dbReference>
<dbReference type="Proteomes" id="UP000264002">
    <property type="component" value="Unassembled WGS sequence"/>
</dbReference>
<dbReference type="EMBL" id="QUWK01000005">
    <property type="protein sequence ID" value="RFU95221.1"/>
    <property type="molecule type" value="Genomic_DNA"/>
</dbReference>
<comment type="pathway">
    <text evidence="4">Porphyrin-containing compound metabolism; protoporphyrin-IX biosynthesis; 5-aminolevulinate from L-glutamyl-tRNA(Glu): step 1/2.</text>
</comment>
<feature type="domain" description="Quinate/shikimate 5-dehydrogenase/glutamyl-tRNA reductase" evidence="5">
    <location>
        <begin position="175"/>
        <end position="286"/>
    </location>
</feature>
<feature type="binding site" evidence="4">
    <location>
        <position position="105"/>
    </location>
    <ligand>
        <name>substrate</name>
    </ligand>
</feature>
<comment type="function">
    <text evidence="4">Catalyzes the NADPH-dependent reduction of glutamyl-tRNA(Glu) to glutamate 1-semialdehyde (GSA).</text>
</comment>
<accession>A0A372MHF6</accession>
<feature type="site" description="Important for activity" evidence="4">
    <location>
        <position position="95"/>
    </location>
</feature>
<dbReference type="Gene3D" id="3.30.460.30">
    <property type="entry name" value="Glutamyl-tRNA reductase, N-terminal domain"/>
    <property type="match status" value="1"/>
</dbReference>
<feature type="binding site" evidence="4">
    <location>
        <begin position="110"/>
        <end position="112"/>
    </location>
    <ligand>
        <name>substrate</name>
    </ligand>
</feature>
<comment type="miscellaneous">
    <text evidence="4">During catalysis, the active site Cys acts as a nucleophile attacking the alpha-carbonyl group of tRNA-bound glutamate with the formation of a thioester intermediate between enzyme and glutamate, and the concomitant release of tRNA(Glu). The thioester intermediate is finally reduced by direct hydride transfer from NADPH, to form the product GSA.</text>
</comment>
<sequence length="572" mass="64067">MISVSVLGIRFDQFPPSIHTKFSFTEEQLASITIKLRKQTRSDAVIVLSTCDRVELWCENPKIAVKEPFLRALSLPVLTWSEHTYSIIGEDAIDHLFSLTCGLLSPLYGEDQIISQVHTSLLRSRIHGCASPSMEYLFREAITSAKAVHSTVDLQIPDETVAMAVLTLLEERKVDKQVLLIGSSALARLVAKILAEKGYQVTMTFRDLEKADLLLPKGVQALAYEERFDHFASFSVVLSATKGMEYTVDLDSPRVPQLFIDLAPVRDVNPLLAERNGVEVFTLEDFSVPLPRREAATAQAKSMVMEYRNRAVHYLTYRHQVKAVQRMADQAANDLIFRLNDLLASQDLHLDFRRTLFETARKAFSHQLYQERKREATMHHYDLSKRLESGQASYAGDPDTILEQVHTIEREGWNLTRLSLGSHTGTHMDSPAHLLKTGKTLDQYPVSRFIALAFVMDCRNLGTMQPEDLPDLDPSCDAVLFYTAGSAQLSVACANSLLSRGVRLFGFDTPNCDRSGDLSFPIHHALFAKDALIIENLVNLEAIVSTKVQLTCLPLFFKDADGAPTRVIATTR</sequence>
<dbReference type="GO" id="GO:0004061">
    <property type="term" value="F:arylformamidase activity"/>
    <property type="evidence" value="ECO:0007669"/>
    <property type="project" value="InterPro"/>
</dbReference>
<evidence type="ECO:0000256" key="3">
    <source>
        <dbReference type="ARBA" id="ARBA00023244"/>
    </source>
</evidence>
<dbReference type="HAMAP" id="MF_00087">
    <property type="entry name" value="Glu_tRNA_reductase"/>
    <property type="match status" value="1"/>
</dbReference>
<dbReference type="Pfam" id="PF04199">
    <property type="entry name" value="Cyclase"/>
    <property type="match status" value="1"/>
</dbReference>
<dbReference type="AlphaFoldDB" id="A0A372MHF6"/>
<proteinExistence type="inferred from homology"/>
<dbReference type="InterPro" id="IPR006151">
    <property type="entry name" value="Shikm_DH/Glu-tRNA_Rdtase"/>
</dbReference>
<dbReference type="Gene3D" id="3.50.30.50">
    <property type="entry name" value="Putative cyclase"/>
    <property type="match status" value="1"/>
</dbReference>
<dbReference type="SUPFAM" id="SSF51735">
    <property type="entry name" value="NAD(P)-binding Rossmann-fold domains"/>
    <property type="match status" value="1"/>
</dbReference>
<dbReference type="GO" id="GO:0050661">
    <property type="term" value="F:NADP binding"/>
    <property type="evidence" value="ECO:0007669"/>
    <property type="project" value="InterPro"/>
</dbReference>
<reference evidence="8" key="1">
    <citation type="submission" date="2018-08" db="EMBL/GenBank/DDBJ databases">
        <authorList>
            <person name="Grouzdev D.S."/>
            <person name="Krutkina M.S."/>
        </authorList>
    </citation>
    <scope>NUCLEOTIDE SEQUENCE [LARGE SCALE GENOMIC DNA]</scope>
    <source>
        <strain evidence="8">4-11</strain>
    </source>
</reference>
<evidence type="ECO:0000313" key="8">
    <source>
        <dbReference type="Proteomes" id="UP000264002"/>
    </source>
</evidence>
<feature type="binding site" evidence="4">
    <location>
        <begin position="50"/>
        <end position="53"/>
    </location>
    <ligand>
        <name>substrate</name>
    </ligand>
</feature>
<dbReference type="GO" id="GO:0008883">
    <property type="term" value="F:glutamyl-tRNA reductase activity"/>
    <property type="evidence" value="ECO:0007669"/>
    <property type="project" value="UniProtKB-UniRule"/>
</dbReference>
<keyword evidence="1 4" id="KW-0521">NADP</keyword>
<comment type="subunit">
    <text evidence="4">Homodimer.</text>
</comment>
<dbReference type="InterPro" id="IPR036343">
    <property type="entry name" value="GluRdtase_N_sf"/>
</dbReference>
<dbReference type="SUPFAM" id="SSF102198">
    <property type="entry name" value="Putative cyclase"/>
    <property type="match status" value="1"/>
</dbReference>
<comment type="domain">
    <text evidence="4">Possesses an unusual extended V-shaped dimeric structure with each monomer consisting of three distinct domains arranged along a curved 'spinal' alpha-helix. The N-terminal catalytic domain specifically recognizes the glutamate moiety of the substrate. The second domain is the NADPH-binding domain, and the third C-terminal domain is responsible for dimerization.</text>
</comment>
<dbReference type="InterPro" id="IPR000343">
    <property type="entry name" value="4pyrrol_synth_GluRdtase"/>
</dbReference>
<dbReference type="InterPro" id="IPR036291">
    <property type="entry name" value="NAD(P)-bd_dom_sf"/>
</dbReference>
<evidence type="ECO:0000259" key="6">
    <source>
        <dbReference type="Pfam" id="PF05201"/>
    </source>
</evidence>